<dbReference type="PANTHER" id="PTHR22928:SF3">
    <property type="entry name" value="TELOMERE-ASSOCIATED PROTEIN RIF1"/>
    <property type="match status" value="1"/>
</dbReference>
<feature type="compositionally biased region" description="Low complexity" evidence="7">
    <location>
        <begin position="58"/>
        <end position="69"/>
    </location>
</feature>
<sequence>MVEPASIVETTRLPTLPTRPPTPPRSNNEGKANFLSRIFYGESRRSSAPASTSNITPESSVEAESSSSSAIARKKVGFSDLAEYKDPPRISLDGKSALLQQPLQPLPPSAERKPTKSILKAYNGLLEQEYNSLGSGTKLLPPHQHSSFAAMLESIVQQLAGKDRDSKQDAYIMLSGALKASENVPDRKALNSKMGLLLQFITRDLTEKTEAGKQDNPLVINALVLLSSFLQKPSITEAFTSEFPVAFVDHAIRTFEDPQMSKEIVKHLMFAIAQQNFGVKVMSSERVGRLITVVNEIEMYVKGKSIVMGRMNIYRTLLRQSRSQMLNHTVWIEKVFTDMLSSNKDIRASAIEFGLESSYTLGLESKASRSALNLFNLEQDDGSKYADFYCAHLKTMVEKKQDSACVPRIWSVMILFLRGKNLEQSPFLKLFLTVIQACFNTSDRPTKIEANYAWNRLVYATRPGEKTKNSKDTLAKLRRDPLVAQLKSRRSSSSERKAALGSVCNLLYYTLNPSSTPPDLDFYWDEYVVNIIGQCLTPASITEKPDQAQRDLTDACLILTSLFNSTIQRPWNENRAMAGFEQNSAEAKELPALDSKWLRRSSSRIFPVLSPLLQKLYWDLGEDTQIANLFQAYITSIASPAAMEIKVSTDTLASLASIFDFLYRVWNAGPKSLAVAPWSKSSSNSDFLRSFEKVLLMSIQGLGLLPFTDRQLCIGKDVFLPVATPSHRPAKVEGETRSPFHHIVCLMATVSPGLEYDGRFSQMVRSILSPFFEDKKSGKARINLAKDLLQFLPSESTQPCKMIWRVLAGFATTATDTREDSIGSNDHPIGVDYRSVVRILEAGVNLSLCEPLPGWNTLFEALVSSATLDAGHAGKAIAVIEPLAKFFIPQTPKIAERSYSEGLLYFHLVISRATYPKDRQALDAARKKLWGSANAGPKLATFDPYVQLYEYVRLTLESIYGSFSKRRLHDYTTTLSSTRELLGRCPEDLSFGMLMKVQEGLSKWVLDPDGHLLGGTDLSKEVSALWLLVCSRIATIVDSYDPSKVLAAFTPLVCSGLESKHKAITSQAIRMWNSTFGLSKQTLEYPNRTKDALERLRPLADLQLPFFPDSLESQAVSEHRQPIDFAESQEDSAFLPTTSMESVMKKHRTPLPGSARLHNTTPQVIITVPSSASRKRAREGTLQMGKRKSRKQDITPKLRHMDSQIRFEAVASSPVPGPVEESQVLTERQKEMKERQQAEAAMFPDLRSSPRPKGKEVARDENAEPELPLHRSSSRSRTRSPLRTKQAERQTTPTPIPASEDDNFIVSSPTPKRNSQPHFDPSAVSSSPPESVIKKQPVIAAPEPEVPSSPPEILEEPGFELTTSVEYPSAQIDPYAIEIDRTVSTFESTPGQKHHVFIDGAASQLETSTDRQSSVEVGVDVPLTSESIDEPQPNLQLTPVARKTYSLGEEPPASSPVSVEMAGEHYVAHKDPSQQTEVEPPSTPSRATRSQESKPNDEQTSSPVQYVDALSSPASSEKHTGNEEIFQDAVSSPRLMIGATHKKSTSSPMSDMDESSVMRMMEDYDEGSGCSLASPGQHRQTRASLKKLPPPSITIASVTTSSPGSMRKAALINATTIQTGQTPGIPNKQISLNEESPQSSLPSLIPETPAPKVANTSNKIIAGGEEFDPEDTIVVDASALEDYWNKMRFVKPKGRRSSAGRKRKHAESSQESEVPDSQEDKALASPAKKSRGRQKKSSRSQTSQLSQEIEASPIHDANHSFASVDLDSFVQASLLYDSNHEPEANVTGAIKPGATDEAPEKGHKVPGTDQLSTAAENSKSSLEEVMPSDNHSNLDSPASLDVEMIEETTIYDRVVMDTSNSTPAQSRIVPETSNDEVPTMDPTSTSSQAAPSYEQPRAPSPTVLGLHISSAAIENADSSAPSPNTSSSESREQHDEQVIGISIFQNVKNTLDSLITRLGTAAFSKSQISEIEDKLSDTKEQLYGAARRGRQGGT</sequence>
<proteinExistence type="predicted"/>
<feature type="compositionally biased region" description="Basic and acidic residues" evidence="7">
    <location>
        <begin position="1191"/>
        <end position="1205"/>
    </location>
</feature>
<evidence type="ECO:0000256" key="4">
    <source>
        <dbReference type="ARBA" id="ARBA00022895"/>
    </source>
</evidence>
<evidence type="ECO:0000256" key="5">
    <source>
        <dbReference type="ARBA" id="ARBA00023242"/>
    </source>
</evidence>
<dbReference type="Pfam" id="PF12231">
    <property type="entry name" value="Rif1_N"/>
    <property type="match status" value="1"/>
</dbReference>
<keyword evidence="5" id="KW-0539">Nucleus</keyword>
<protein>
    <submittedName>
        <fullName evidence="9">Telomere length regulator protein</fullName>
    </submittedName>
</protein>
<feature type="compositionally biased region" description="Basic residues" evidence="7">
    <location>
        <begin position="1272"/>
        <end position="1282"/>
    </location>
</feature>
<feature type="compositionally biased region" description="Basic and acidic residues" evidence="7">
    <location>
        <begin position="1253"/>
        <end position="1262"/>
    </location>
</feature>
<evidence type="ECO:0000256" key="1">
    <source>
        <dbReference type="ARBA" id="ARBA00004123"/>
    </source>
</evidence>
<feature type="domain" description="Telomere-associated protein Rif1 N-terminal" evidence="8">
    <location>
        <begin position="159"/>
        <end position="528"/>
    </location>
</feature>
<keyword evidence="4" id="KW-0779">Telomere</keyword>
<dbReference type="EMBL" id="QGMH01000089">
    <property type="protein sequence ID" value="TVY25663.1"/>
    <property type="molecule type" value="Genomic_DNA"/>
</dbReference>
<evidence type="ECO:0000259" key="8">
    <source>
        <dbReference type="Pfam" id="PF12231"/>
    </source>
</evidence>
<feature type="compositionally biased region" description="Low complexity" evidence="7">
    <location>
        <begin position="1915"/>
        <end position="1928"/>
    </location>
</feature>
<feature type="compositionally biased region" description="Polar residues" evidence="7">
    <location>
        <begin position="1809"/>
        <end position="1820"/>
    </location>
</feature>
<feature type="region of interest" description="Disordered" evidence="7">
    <location>
        <begin position="1"/>
        <end position="69"/>
    </location>
</feature>
<feature type="compositionally biased region" description="Low complexity" evidence="7">
    <location>
        <begin position="1321"/>
        <end position="1331"/>
    </location>
</feature>
<feature type="compositionally biased region" description="Basic residues" evidence="7">
    <location>
        <begin position="1728"/>
        <end position="1738"/>
    </location>
</feature>
<dbReference type="GO" id="GO:0005634">
    <property type="term" value="C:nucleus"/>
    <property type="evidence" value="ECO:0007669"/>
    <property type="project" value="UniProtKB-SubCell"/>
</dbReference>
<feature type="compositionally biased region" description="Basic and acidic residues" evidence="7">
    <location>
        <begin position="1227"/>
        <end position="1237"/>
    </location>
</feature>
<keyword evidence="6" id="KW-0131">Cell cycle</keyword>
<name>A0A8H8QZE8_9HELO</name>
<feature type="compositionally biased region" description="Polar residues" evidence="7">
    <location>
        <begin position="46"/>
        <end position="57"/>
    </location>
</feature>
<feature type="region of interest" description="Disordered" evidence="7">
    <location>
        <begin position="1686"/>
        <end position="1756"/>
    </location>
</feature>
<comment type="subcellular location">
    <subcellularLocation>
        <location evidence="2">Chromosome</location>
        <location evidence="2">Telomere</location>
    </subcellularLocation>
    <subcellularLocation>
        <location evidence="1">Nucleus</location>
    </subcellularLocation>
</comment>
<feature type="region of interest" description="Disordered" evidence="7">
    <location>
        <begin position="1423"/>
        <end position="1605"/>
    </location>
</feature>
<feature type="compositionally biased region" description="Polar residues" evidence="7">
    <location>
        <begin position="1857"/>
        <end position="1890"/>
    </location>
</feature>
<keyword evidence="3" id="KW-0158">Chromosome</keyword>
<dbReference type="SUPFAM" id="SSF48371">
    <property type="entry name" value="ARM repeat"/>
    <property type="match status" value="1"/>
</dbReference>
<evidence type="ECO:0000256" key="7">
    <source>
        <dbReference type="SAM" id="MobiDB-lite"/>
    </source>
</evidence>
<keyword evidence="10" id="KW-1185">Reference proteome</keyword>
<reference evidence="9 10" key="1">
    <citation type="submission" date="2018-05" db="EMBL/GenBank/DDBJ databases">
        <title>Genome sequencing and assembly of the regulated plant pathogen Lachnellula willkommii and related sister species for the development of diagnostic species identification markers.</title>
        <authorList>
            <person name="Giroux E."/>
            <person name="Bilodeau G."/>
        </authorList>
    </citation>
    <scope>NUCLEOTIDE SEQUENCE [LARGE SCALE GENOMIC DNA]</scope>
    <source>
        <strain evidence="9 10">CBS 185.66</strain>
    </source>
</reference>
<feature type="region of interest" description="Disordered" evidence="7">
    <location>
        <begin position="1778"/>
        <end position="1841"/>
    </location>
</feature>
<feature type="compositionally biased region" description="Polar residues" evidence="7">
    <location>
        <begin position="1619"/>
        <end position="1642"/>
    </location>
</feature>
<dbReference type="GeneID" id="41984839"/>
<comment type="caution">
    <text evidence="9">The sequence shown here is derived from an EMBL/GenBank/DDBJ whole genome shotgun (WGS) entry which is preliminary data.</text>
</comment>
<evidence type="ECO:0000256" key="6">
    <source>
        <dbReference type="ARBA" id="ARBA00023306"/>
    </source>
</evidence>
<dbReference type="RefSeq" id="XP_031004451.1">
    <property type="nucleotide sequence ID" value="XM_031149598.1"/>
</dbReference>
<dbReference type="GO" id="GO:0140445">
    <property type="term" value="C:chromosome, telomeric repeat region"/>
    <property type="evidence" value="ECO:0007669"/>
    <property type="project" value="TreeGrafter"/>
</dbReference>
<feature type="region of interest" description="Disordered" evidence="7">
    <location>
        <begin position="1853"/>
        <end position="1936"/>
    </location>
</feature>
<dbReference type="InterPro" id="IPR016024">
    <property type="entry name" value="ARM-type_fold"/>
</dbReference>
<dbReference type="Proteomes" id="UP000431533">
    <property type="component" value="Unassembled WGS sequence"/>
</dbReference>
<dbReference type="PANTHER" id="PTHR22928">
    <property type="entry name" value="TELOMERE-ASSOCIATED PROTEIN RIF1"/>
    <property type="match status" value="1"/>
</dbReference>
<organism evidence="9 10">
    <name type="scientific">Lachnellula hyalina</name>
    <dbReference type="NCBI Taxonomy" id="1316788"/>
    <lineage>
        <taxon>Eukaryota</taxon>
        <taxon>Fungi</taxon>
        <taxon>Dikarya</taxon>
        <taxon>Ascomycota</taxon>
        <taxon>Pezizomycotina</taxon>
        <taxon>Leotiomycetes</taxon>
        <taxon>Helotiales</taxon>
        <taxon>Lachnaceae</taxon>
        <taxon>Lachnellula</taxon>
    </lineage>
</organism>
<evidence type="ECO:0000313" key="10">
    <source>
        <dbReference type="Proteomes" id="UP000431533"/>
    </source>
</evidence>
<feature type="region of interest" description="Disordered" evidence="7">
    <location>
        <begin position="1619"/>
        <end position="1656"/>
    </location>
</feature>
<dbReference type="InterPro" id="IPR022031">
    <property type="entry name" value="Rif1_N"/>
</dbReference>
<feature type="compositionally biased region" description="Polar residues" evidence="7">
    <location>
        <begin position="1594"/>
        <end position="1604"/>
    </location>
</feature>
<evidence type="ECO:0000256" key="3">
    <source>
        <dbReference type="ARBA" id="ARBA00022454"/>
    </source>
</evidence>
<feature type="region of interest" description="Disordered" evidence="7">
    <location>
        <begin position="1170"/>
        <end position="1333"/>
    </location>
</feature>
<accession>A0A8H8QZE8</accession>
<feature type="compositionally biased region" description="Basic and acidic residues" evidence="7">
    <location>
        <begin position="1462"/>
        <end position="1472"/>
    </location>
</feature>
<dbReference type="GO" id="GO:0000723">
    <property type="term" value="P:telomere maintenance"/>
    <property type="evidence" value="ECO:0007669"/>
    <property type="project" value="TreeGrafter"/>
</dbReference>
<feature type="region of interest" description="Disordered" evidence="7">
    <location>
        <begin position="1975"/>
        <end position="1994"/>
    </location>
</feature>
<gene>
    <name evidence="9" type="primary">rif1</name>
    <name evidence="9" type="ORF">LHYA1_G004641</name>
</gene>
<dbReference type="OrthoDB" id="5399929at2759"/>
<evidence type="ECO:0000256" key="2">
    <source>
        <dbReference type="ARBA" id="ARBA00004574"/>
    </source>
</evidence>
<feature type="compositionally biased region" description="Polar residues" evidence="7">
    <location>
        <begin position="1305"/>
        <end position="1317"/>
    </location>
</feature>
<evidence type="ECO:0000313" key="9">
    <source>
        <dbReference type="EMBL" id="TVY25663.1"/>
    </source>
</evidence>
<feature type="compositionally biased region" description="Basic residues" evidence="7">
    <location>
        <begin position="1688"/>
        <end position="1705"/>
    </location>
</feature>